<dbReference type="EMBL" id="GL377311">
    <property type="protein sequence ID" value="EFI93256.1"/>
    <property type="molecule type" value="Genomic_DNA"/>
</dbReference>
<feature type="chain" id="PRO_5003120825" evidence="3">
    <location>
        <begin position="20"/>
        <end position="388"/>
    </location>
</feature>
<keyword evidence="2" id="KW-0472">Membrane</keyword>
<dbReference type="STRING" id="578458.D8QG98"/>
<dbReference type="OrthoDB" id="2563021at2759"/>
<dbReference type="eggNOG" id="ENOG502SM4T">
    <property type="taxonomic scope" value="Eukaryota"/>
</dbReference>
<proteinExistence type="predicted"/>
<feature type="signal peptide" evidence="3">
    <location>
        <begin position="1"/>
        <end position="19"/>
    </location>
</feature>
<keyword evidence="2" id="KW-0812">Transmembrane</keyword>
<dbReference type="HOGENOM" id="CLU_041803_0_0_1"/>
<keyword evidence="3" id="KW-0732">Signal</keyword>
<evidence type="ECO:0000313" key="4">
    <source>
        <dbReference type="EMBL" id="EFI93256.1"/>
    </source>
</evidence>
<dbReference type="Proteomes" id="UP000007431">
    <property type="component" value="Unassembled WGS sequence"/>
</dbReference>
<feature type="compositionally biased region" description="Polar residues" evidence="1">
    <location>
        <begin position="339"/>
        <end position="352"/>
    </location>
</feature>
<dbReference type="GeneID" id="9591930"/>
<protein>
    <submittedName>
        <fullName evidence="4">Expressed protein</fullName>
    </submittedName>
</protein>
<dbReference type="KEGG" id="scm:SCHCO_02639368"/>
<evidence type="ECO:0000256" key="2">
    <source>
        <dbReference type="SAM" id="Phobius"/>
    </source>
</evidence>
<keyword evidence="5" id="KW-1185">Reference proteome</keyword>
<reference evidence="4 5" key="1">
    <citation type="journal article" date="2010" name="Nat. Biotechnol.">
        <title>Genome sequence of the model mushroom Schizophyllum commune.</title>
        <authorList>
            <person name="Ohm R.A."/>
            <person name="de Jong J.F."/>
            <person name="Lugones L.G."/>
            <person name="Aerts A."/>
            <person name="Kothe E."/>
            <person name="Stajich J.E."/>
            <person name="de Vries R.P."/>
            <person name="Record E."/>
            <person name="Levasseur A."/>
            <person name="Baker S.E."/>
            <person name="Bartholomew K.A."/>
            <person name="Coutinho P.M."/>
            <person name="Erdmann S."/>
            <person name="Fowler T.J."/>
            <person name="Gathman A.C."/>
            <person name="Lombard V."/>
            <person name="Henrissat B."/>
            <person name="Knabe N."/>
            <person name="Kuees U."/>
            <person name="Lilly W.W."/>
            <person name="Lindquist E."/>
            <person name="Lucas S."/>
            <person name="Magnuson J.K."/>
            <person name="Piumi F."/>
            <person name="Raudaskoski M."/>
            <person name="Salamov A."/>
            <person name="Schmutz J."/>
            <person name="Schwarze F.W.M.R."/>
            <person name="vanKuyk P.A."/>
            <person name="Horton J.S."/>
            <person name="Grigoriev I.V."/>
            <person name="Woesten H.A.B."/>
        </authorList>
    </citation>
    <scope>NUCLEOTIDE SEQUENCE [LARGE SCALE GENOMIC DNA]</scope>
    <source>
        <strain evidence="5">H4-8 / FGSC 9210</strain>
    </source>
</reference>
<feature type="transmembrane region" description="Helical" evidence="2">
    <location>
        <begin position="255"/>
        <end position="276"/>
    </location>
</feature>
<accession>D8QG98</accession>
<evidence type="ECO:0000256" key="3">
    <source>
        <dbReference type="SAM" id="SignalP"/>
    </source>
</evidence>
<evidence type="ECO:0000313" key="5">
    <source>
        <dbReference type="Proteomes" id="UP000007431"/>
    </source>
</evidence>
<evidence type="ECO:0000256" key="1">
    <source>
        <dbReference type="SAM" id="MobiDB-lite"/>
    </source>
</evidence>
<sequence length="388" mass="41745">MYALVVVLLWAALCAGVRAVVTDHLPLSWTFDFLDADNNIKPIPVYEQCETMHVKWSRGSVATGPSGVAPYSFLIYTSIHTFPFVIDAGSGLDFDWEVPFPPNTQFQICMFDSNGNTGGCQAVMSVVSNTTAFSSTCSNSTLNSPKQLDVEAFDSLGGELSFTGWPAQCTDIQFVPKNGTGPYTLTIAPPLHPPYNVTLEDMSAFNWTIALGWTTPFWVSIEDSAHNSWSRGLLHSGEGDSFCLRIVPKAVSPGAAAGIGIGGLVLGAVVAALGLLHRRRSKATMVDIDPSDPAPQTVERRVSDSNPEHNFYLLHRDGGSAPVAVYRGVERPVMEMPPQYSSEGDPSVTQESPRAEDSLGQAGTATPMPQPARPRKTSRPSEKLGVVN</sequence>
<name>D8QG98_SCHCM</name>
<feature type="region of interest" description="Disordered" evidence="1">
    <location>
        <begin position="335"/>
        <end position="388"/>
    </location>
</feature>
<dbReference type="InParanoid" id="D8QG98"/>
<dbReference type="AlphaFoldDB" id="D8QG98"/>
<organism evidence="5">
    <name type="scientific">Schizophyllum commune (strain H4-8 / FGSC 9210)</name>
    <name type="common">Split gill fungus</name>
    <dbReference type="NCBI Taxonomy" id="578458"/>
    <lineage>
        <taxon>Eukaryota</taxon>
        <taxon>Fungi</taxon>
        <taxon>Dikarya</taxon>
        <taxon>Basidiomycota</taxon>
        <taxon>Agaricomycotina</taxon>
        <taxon>Agaricomycetes</taxon>
        <taxon>Agaricomycetidae</taxon>
        <taxon>Agaricales</taxon>
        <taxon>Schizophyllaceae</taxon>
        <taxon>Schizophyllum</taxon>
    </lineage>
</organism>
<keyword evidence="2" id="KW-1133">Transmembrane helix</keyword>
<dbReference type="RefSeq" id="XP_003028159.1">
    <property type="nucleotide sequence ID" value="XM_003028113.1"/>
</dbReference>
<dbReference type="VEuPathDB" id="FungiDB:SCHCODRAFT_02639368"/>
<gene>
    <name evidence="4" type="ORF">SCHCODRAFT_86010</name>
</gene>